<dbReference type="PROSITE" id="PS01124">
    <property type="entry name" value="HTH_ARAC_FAMILY_2"/>
    <property type="match status" value="1"/>
</dbReference>
<dbReference type="PANTHER" id="PTHR43280">
    <property type="entry name" value="ARAC-FAMILY TRANSCRIPTIONAL REGULATOR"/>
    <property type="match status" value="1"/>
</dbReference>
<keyword evidence="2" id="KW-0238">DNA-binding</keyword>
<accession>A0ABS7C2W3</accession>
<dbReference type="SMART" id="SM00342">
    <property type="entry name" value="HTH_ARAC"/>
    <property type="match status" value="1"/>
</dbReference>
<keyword evidence="6" id="KW-1185">Reference proteome</keyword>
<dbReference type="Gene3D" id="1.10.10.60">
    <property type="entry name" value="Homeodomain-like"/>
    <property type="match status" value="2"/>
</dbReference>
<dbReference type="InterPro" id="IPR018062">
    <property type="entry name" value="HTH_AraC-typ_CS"/>
</dbReference>
<dbReference type="EMBL" id="JAHZIK010000329">
    <property type="protein sequence ID" value="MBW7455249.1"/>
    <property type="molecule type" value="Genomic_DNA"/>
</dbReference>
<evidence type="ECO:0000256" key="3">
    <source>
        <dbReference type="ARBA" id="ARBA00023163"/>
    </source>
</evidence>
<evidence type="ECO:0000313" key="5">
    <source>
        <dbReference type="EMBL" id="MBW7455249.1"/>
    </source>
</evidence>
<sequence length="162" mass="19120">DLLKFEELLFAIIREFEMKMPFHQFRLKGLMLELLACLLRETQLEEKLREPGHLPLLLEIQHYLNLHAGRELTLMELSGQFHMNKHYLIGLFKQAFQITPMQYHQQMRLDRAKNLLRHTRMTMQQIADSLGYPSIHGFSRAFKNKEGVSPSAYRAILAEGRK</sequence>
<gene>
    <name evidence="5" type="ORF">K0U00_14580</name>
</gene>
<dbReference type="Proteomes" id="UP001519887">
    <property type="component" value="Unassembled WGS sequence"/>
</dbReference>
<evidence type="ECO:0000256" key="2">
    <source>
        <dbReference type="ARBA" id="ARBA00023125"/>
    </source>
</evidence>
<protein>
    <submittedName>
        <fullName evidence="5">Helix-turn-helix transcriptional regulator</fullName>
    </submittedName>
</protein>
<comment type="caution">
    <text evidence="5">The sequence shown here is derived from an EMBL/GenBank/DDBJ whole genome shotgun (WGS) entry which is preliminary data.</text>
</comment>
<feature type="non-terminal residue" evidence="5">
    <location>
        <position position="1"/>
    </location>
</feature>
<dbReference type="InterPro" id="IPR018060">
    <property type="entry name" value="HTH_AraC"/>
</dbReference>
<dbReference type="PRINTS" id="PR00032">
    <property type="entry name" value="HTHARAC"/>
</dbReference>
<proteinExistence type="predicted"/>
<reference evidence="5 6" key="1">
    <citation type="submission" date="2021-07" db="EMBL/GenBank/DDBJ databases">
        <title>Paenibacillus radiodurans sp. nov., isolated from the southeastern edge of Tengger Desert.</title>
        <authorList>
            <person name="Zhang G."/>
        </authorList>
    </citation>
    <scope>NUCLEOTIDE SEQUENCE [LARGE SCALE GENOMIC DNA]</scope>
    <source>
        <strain evidence="5 6">CCM 7311</strain>
    </source>
</reference>
<organism evidence="5 6">
    <name type="scientific">Paenibacillus sepulcri</name>
    <dbReference type="NCBI Taxonomy" id="359917"/>
    <lineage>
        <taxon>Bacteria</taxon>
        <taxon>Bacillati</taxon>
        <taxon>Bacillota</taxon>
        <taxon>Bacilli</taxon>
        <taxon>Bacillales</taxon>
        <taxon>Paenibacillaceae</taxon>
        <taxon>Paenibacillus</taxon>
    </lineage>
</organism>
<evidence type="ECO:0000313" key="6">
    <source>
        <dbReference type="Proteomes" id="UP001519887"/>
    </source>
</evidence>
<name>A0ABS7C2W3_9BACL</name>
<keyword evidence="3" id="KW-0804">Transcription</keyword>
<dbReference type="PANTHER" id="PTHR43280:SF2">
    <property type="entry name" value="HTH-TYPE TRANSCRIPTIONAL REGULATOR EXSA"/>
    <property type="match status" value="1"/>
</dbReference>
<feature type="domain" description="HTH araC/xylS-type" evidence="4">
    <location>
        <begin position="58"/>
        <end position="156"/>
    </location>
</feature>
<keyword evidence="1" id="KW-0805">Transcription regulation</keyword>
<dbReference type="Pfam" id="PF12833">
    <property type="entry name" value="HTH_18"/>
    <property type="match status" value="1"/>
</dbReference>
<dbReference type="SUPFAM" id="SSF46689">
    <property type="entry name" value="Homeodomain-like"/>
    <property type="match status" value="2"/>
</dbReference>
<dbReference type="PROSITE" id="PS00041">
    <property type="entry name" value="HTH_ARAC_FAMILY_1"/>
    <property type="match status" value="1"/>
</dbReference>
<evidence type="ECO:0000256" key="1">
    <source>
        <dbReference type="ARBA" id="ARBA00023015"/>
    </source>
</evidence>
<dbReference type="InterPro" id="IPR009057">
    <property type="entry name" value="Homeodomain-like_sf"/>
</dbReference>
<evidence type="ECO:0000259" key="4">
    <source>
        <dbReference type="PROSITE" id="PS01124"/>
    </source>
</evidence>
<dbReference type="InterPro" id="IPR020449">
    <property type="entry name" value="Tscrpt_reg_AraC-type_HTH"/>
</dbReference>